<protein>
    <submittedName>
        <fullName evidence="1">Uncharacterized protein</fullName>
    </submittedName>
</protein>
<reference evidence="1 2" key="1">
    <citation type="submission" date="2016-10" db="EMBL/GenBank/DDBJ databases">
        <authorList>
            <person name="de Groot N.N."/>
        </authorList>
    </citation>
    <scope>NUCLEOTIDE SEQUENCE [LARGE SCALE GENOMIC DNA]</scope>
    <source>
        <strain evidence="1 2">DSM 20475</strain>
    </source>
</reference>
<keyword evidence="2" id="KW-1185">Reference proteome</keyword>
<dbReference type="RefSeq" id="WP_159428029.1">
    <property type="nucleotide sequence ID" value="NZ_FNAF01000009.1"/>
</dbReference>
<evidence type="ECO:0000313" key="1">
    <source>
        <dbReference type="EMBL" id="SDD87787.1"/>
    </source>
</evidence>
<dbReference type="EMBL" id="FNAF01000009">
    <property type="protein sequence ID" value="SDD87787.1"/>
    <property type="molecule type" value="Genomic_DNA"/>
</dbReference>
<dbReference type="AlphaFoldDB" id="A0A1G6YDJ2"/>
<gene>
    <name evidence="1" type="ORF">SAMN04489866_10929</name>
</gene>
<accession>A0A1G6YDJ2</accession>
<organism evidence="1 2">
    <name type="scientific">Peptococcus niger</name>
    <dbReference type="NCBI Taxonomy" id="2741"/>
    <lineage>
        <taxon>Bacteria</taxon>
        <taxon>Bacillati</taxon>
        <taxon>Bacillota</taxon>
        <taxon>Clostridia</taxon>
        <taxon>Eubacteriales</taxon>
        <taxon>Peptococcaceae</taxon>
        <taxon>Peptococcus</taxon>
    </lineage>
</organism>
<dbReference type="Proteomes" id="UP000198995">
    <property type="component" value="Unassembled WGS sequence"/>
</dbReference>
<evidence type="ECO:0000313" key="2">
    <source>
        <dbReference type="Proteomes" id="UP000198995"/>
    </source>
</evidence>
<proteinExistence type="predicted"/>
<sequence>MDDITKILLLATALTNLSTAIISLISSLKKDQKNGERISPPSEEVSISFIK</sequence>
<name>A0A1G6YDJ2_PEPNI</name>